<reference evidence="2 3" key="1">
    <citation type="submission" date="2016-10" db="EMBL/GenBank/DDBJ databases">
        <authorList>
            <person name="de Groot N.N."/>
        </authorList>
    </citation>
    <scope>NUCLEOTIDE SEQUENCE [LARGE SCALE GENOMIC DNA]</scope>
    <source>
        <strain evidence="2 3">LMG 27731</strain>
    </source>
</reference>
<keyword evidence="1" id="KW-0812">Transmembrane</keyword>
<sequence>MPAQCTFRMKVLLHTGLAILLTPLVFFGLSRIDPLARWVGSDAVWNALTPVFHLFGVVGSEGEENVLLGALLVMSFVVATIIVCLASVLIRRQREQQAEQ</sequence>
<dbReference type="AlphaFoldDB" id="A0A1I7BVA2"/>
<evidence type="ECO:0000256" key="1">
    <source>
        <dbReference type="SAM" id="Phobius"/>
    </source>
</evidence>
<keyword evidence="1" id="KW-0472">Membrane</keyword>
<dbReference type="Proteomes" id="UP000198844">
    <property type="component" value="Unassembled WGS sequence"/>
</dbReference>
<dbReference type="EMBL" id="FPBH01000005">
    <property type="protein sequence ID" value="SFT91093.1"/>
    <property type="molecule type" value="Genomic_DNA"/>
</dbReference>
<gene>
    <name evidence="2" type="ORF">SAMN05192563_1005160</name>
</gene>
<feature type="transmembrane region" description="Helical" evidence="1">
    <location>
        <begin position="12"/>
        <end position="32"/>
    </location>
</feature>
<accession>A0A1I7BVA2</accession>
<evidence type="ECO:0000313" key="3">
    <source>
        <dbReference type="Proteomes" id="UP000198844"/>
    </source>
</evidence>
<evidence type="ECO:0000313" key="2">
    <source>
        <dbReference type="EMBL" id="SFT91093.1"/>
    </source>
</evidence>
<name>A0A1I7BVA2_9BURK</name>
<keyword evidence="1" id="KW-1133">Transmembrane helix</keyword>
<organism evidence="2 3">
    <name type="scientific">Paraburkholderia aspalathi</name>
    <dbReference type="NCBI Taxonomy" id="1324617"/>
    <lineage>
        <taxon>Bacteria</taxon>
        <taxon>Pseudomonadati</taxon>
        <taxon>Pseudomonadota</taxon>
        <taxon>Betaproteobacteria</taxon>
        <taxon>Burkholderiales</taxon>
        <taxon>Burkholderiaceae</taxon>
        <taxon>Paraburkholderia</taxon>
    </lineage>
</organism>
<proteinExistence type="predicted"/>
<feature type="transmembrane region" description="Helical" evidence="1">
    <location>
        <begin position="66"/>
        <end position="90"/>
    </location>
</feature>
<protein>
    <submittedName>
        <fullName evidence="2">Uncharacterized protein</fullName>
    </submittedName>
</protein>